<dbReference type="SUPFAM" id="SSF56672">
    <property type="entry name" value="DNA/RNA polymerases"/>
    <property type="match status" value="1"/>
</dbReference>
<dbReference type="PANTHER" id="PTHR11439">
    <property type="entry name" value="GAG-POL-RELATED RETROTRANSPOSON"/>
    <property type="match status" value="1"/>
</dbReference>
<sequence length="539" mass="59449">MSDTTSSSSPPIIQTPNTIPTIPVKLNGQNYLYWRGVMTPLLATYGLLDHVEGRATVLSKTIARADGVQVTNPDYLRWESRDNFALTSTHGDQTVQSISSAGTPLSEILGAPPTEAHCVDGWNNLNGRNKGKGKWKKIPNQGSGGEDKLSGSGYVSSGQAYPRVNLRLGPFNYGPYFGGRPNPITSSARESFPLGLNQQHGPIQHSKPSFFVVYQICNWVGHTVPFCQLFGAQAHLAYGYSPALYDPDWYMDSGATHHVTSDISNLSIRDDNQSSDHLFVGDAPEIHDQSIESGISVGDVVGNDVAPATQSTHRMEFAMKDLGPLHYFLGMEARTDGIGLYLTQSKYIHDSLAHTSMIECKPISSPVSLGSRLSLHNGDPFPDPSLYRSTVGSLQYLSLTRPDIAYAVNQQRTVARSSTESKYKSLANATVEILWLQSLLQELGVSQHHPPTLWCDNISAIYLTTNPIFHARTKHIEIDYHFVREHFMRKQLSIRFISSDDQLAEALTKGLSSSRFVDIRSKLHMAQSPFSLQGSNRKD</sequence>
<name>A0A2I0JRB0_PUNGR</name>
<dbReference type="STRING" id="22663.A0A2I0JRB0"/>
<evidence type="ECO:0000313" key="2">
    <source>
        <dbReference type="EMBL" id="PKI58839.1"/>
    </source>
</evidence>
<dbReference type="AlphaFoldDB" id="A0A2I0JRB0"/>
<comment type="caution">
    <text evidence="2">The sequence shown here is derived from an EMBL/GenBank/DDBJ whole genome shotgun (WGS) entry which is preliminary data.</text>
</comment>
<organism evidence="2 3">
    <name type="scientific">Punica granatum</name>
    <name type="common">Pomegranate</name>
    <dbReference type="NCBI Taxonomy" id="22663"/>
    <lineage>
        <taxon>Eukaryota</taxon>
        <taxon>Viridiplantae</taxon>
        <taxon>Streptophyta</taxon>
        <taxon>Embryophyta</taxon>
        <taxon>Tracheophyta</taxon>
        <taxon>Spermatophyta</taxon>
        <taxon>Magnoliopsida</taxon>
        <taxon>eudicotyledons</taxon>
        <taxon>Gunneridae</taxon>
        <taxon>Pentapetalae</taxon>
        <taxon>rosids</taxon>
        <taxon>malvids</taxon>
        <taxon>Myrtales</taxon>
        <taxon>Lythraceae</taxon>
        <taxon>Punica</taxon>
    </lineage>
</organism>
<dbReference type="Proteomes" id="UP000233551">
    <property type="component" value="Unassembled WGS sequence"/>
</dbReference>
<feature type="region of interest" description="Disordered" evidence="1">
    <location>
        <begin position="129"/>
        <end position="151"/>
    </location>
</feature>
<gene>
    <name evidence="2" type="ORF">CRG98_020738</name>
</gene>
<evidence type="ECO:0000256" key="1">
    <source>
        <dbReference type="SAM" id="MobiDB-lite"/>
    </source>
</evidence>
<evidence type="ECO:0000313" key="3">
    <source>
        <dbReference type="Proteomes" id="UP000233551"/>
    </source>
</evidence>
<reference evidence="2 3" key="1">
    <citation type="submission" date="2017-11" db="EMBL/GenBank/DDBJ databases">
        <title>De-novo sequencing of pomegranate (Punica granatum L.) genome.</title>
        <authorList>
            <person name="Akparov Z."/>
            <person name="Amiraslanov A."/>
            <person name="Hajiyeva S."/>
            <person name="Abbasov M."/>
            <person name="Kaur K."/>
            <person name="Hamwieh A."/>
            <person name="Solovyev V."/>
            <person name="Salamov A."/>
            <person name="Braich B."/>
            <person name="Kosarev P."/>
            <person name="Mahmoud A."/>
            <person name="Hajiyev E."/>
            <person name="Babayeva S."/>
            <person name="Izzatullayeva V."/>
            <person name="Mammadov A."/>
            <person name="Mammadov A."/>
            <person name="Sharifova S."/>
            <person name="Ojaghi J."/>
            <person name="Eynullazada K."/>
            <person name="Bayramov B."/>
            <person name="Abdulazimova A."/>
            <person name="Shahmuradov I."/>
        </authorList>
    </citation>
    <scope>NUCLEOTIDE SEQUENCE [LARGE SCALE GENOMIC DNA]</scope>
    <source>
        <strain evidence="3">cv. AG2017</strain>
        <tissue evidence="2">Leaf</tissue>
    </source>
</reference>
<protein>
    <recommendedName>
        <fullName evidence="4">Reverse transcriptase Ty1/copia-type domain-containing protein</fullName>
    </recommendedName>
</protein>
<proteinExistence type="predicted"/>
<keyword evidence="3" id="KW-1185">Reference proteome</keyword>
<dbReference type="CDD" id="cd09272">
    <property type="entry name" value="RNase_HI_RT_Ty1"/>
    <property type="match status" value="1"/>
</dbReference>
<dbReference type="PANTHER" id="PTHR11439:SF450">
    <property type="entry name" value="REVERSE TRANSCRIPTASE TY1_COPIA-TYPE DOMAIN-CONTAINING PROTEIN"/>
    <property type="match status" value="1"/>
</dbReference>
<accession>A0A2I0JRB0</accession>
<dbReference type="InterPro" id="IPR043502">
    <property type="entry name" value="DNA/RNA_pol_sf"/>
</dbReference>
<dbReference type="EMBL" id="PGOL01001337">
    <property type="protein sequence ID" value="PKI58839.1"/>
    <property type="molecule type" value="Genomic_DNA"/>
</dbReference>
<evidence type="ECO:0008006" key="4">
    <source>
        <dbReference type="Google" id="ProtNLM"/>
    </source>
</evidence>